<evidence type="ECO:0008006" key="3">
    <source>
        <dbReference type="Google" id="ProtNLM"/>
    </source>
</evidence>
<keyword evidence="2" id="KW-1185">Reference proteome</keyword>
<dbReference type="InterPro" id="IPR018540">
    <property type="entry name" value="Spo0E-like"/>
</dbReference>
<proteinExistence type="predicted"/>
<dbReference type="SUPFAM" id="SSF140500">
    <property type="entry name" value="BAS1536-like"/>
    <property type="match status" value="1"/>
</dbReference>
<dbReference type="RefSeq" id="WP_183562050.1">
    <property type="nucleotide sequence ID" value="NZ_CBCSLB010000003.1"/>
</dbReference>
<reference evidence="1 2" key="1">
    <citation type="submission" date="2020-08" db="EMBL/GenBank/DDBJ databases">
        <title>Genomic Encyclopedia of Type Strains, Phase III (KMG-III): the genomes of soil and plant-associated and newly described type strains.</title>
        <authorList>
            <person name="Whitman W."/>
        </authorList>
    </citation>
    <scope>NUCLEOTIDE SEQUENCE [LARGE SCALE GENOMIC DNA]</scope>
    <source>
        <strain evidence="1 2">CECT 8234</strain>
    </source>
</reference>
<dbReference type="Proteomes" id="UP000518605">
    <property type="component" value="Unassembled WGS sequence"/>
</dbReference>
<dbReference type="InterPro" id="IPR037208">
    <property type="entry name" value="Spo0E-like_sf"/>
</dbReference>
<dbReference type="EMBL" id="JACHXW010000005">
    <property type="protein sequence ID" value="MBB3152298.1"/>
    <property type="molecule type" value="Genomic_DNA"/>
</dbReference>
<protein>
    <recommendedName>
        <fullName evidence="3">Aspartyl-phosphate phosphatase Spo0E family protein</fullName>
    </recommendedName>
</protein>
<organism evidence="1 2">
    <name type="scientific">Paenibacillus endophyticus</name>
    <dbReference type="NCBI Taxonomy" id="1294268"/>
    <lineage>
        <taxon>Bacteria</taxon>
        <taxon>Bacillati</taxon>
        <taxon>Bacillota</taxon>
        <taxon>Bacilli</taxon>
        <taxon>Bacillales</taxon>
        <taxon>Paenibacillaceae</taxon>
        <taxon>Paenibacillus</taxon>
    </lineage>
</organism>
<dbReference type="AlphaFoldDB" id="A0A7W5C6X1"/>
<evidence type="ECO:0000313" key="1">
    <source>
        <dbReference type="EMBL" id="MBB3152298.1"/>
    </source>
</evidence>
<dbReference type="GO" id="GO:0046983">
    <property type="term" value="F:protein dimerization activity"/>
    <property type="evidence" value="ECO:0007669"/>
    <property type="project" value="InterPro"/>
</dbReference>
<gene>
    <name evidence="1" type="ORF">FHS16_002344</name>
</gene>
<dbReference type="Gene3D" id="4.10.280.10">
    <property type="entry name" value="Helix-loop-helix DNA-binding domain"/>
    <property type="match status" value="1"/>
</dbReference>
<evidence type="ECO:0000313" key="2">
    <source>
        <dbReference type="Proteomes" id="UP000518605"/>
    </source>
</evidence>
<dbReference type="InterPro" id="IPR036638">
    <property type="entry name" value="HLH_DNA-bd_sf"/>
</dbReference>
<dbReference type="Pfam" id="PF09388">
    <property type="entry name" value="SpoOE-like"/>
    <property type="match status" value="1"/>
</dbReference>
<name>A0A7W5C6X1_9BACL</name>
<accession>A0A7W5C6X1</accession>
<comment type="caution">
    <text evidence="1">The sequence shown here is derived from an EMBL/GenBank/DDBJ whole genome shotgun (WGS) entry which is preliminary data.</text>
</comment>
<sequence>MEHGFYQQKIEELRAEMIRLFEACNNFTDQAVVKISQELDRLLNEYSWVLANNKC</sequence>
<dbReference type="GO" id="GO:0043937">
    <property type="term" value="P:regulation of sporulation"/>
    <property type="evidence" value="ECO:0007669"/>
    <property type="project" value="InterPro"/>
</dbReference>